<dbReference type="PANTHER" id="PTHR30204:SF95">
    <property type="entry name" value="HTH-TYPE TRANSCRIPTIONAL REGULATOR CUER"/>
    <property type="match status" value="1"/>
</dbReference>
<evidence type="ECO:0000256" key="1">
    <source>
        <dbReference type="ARBA" id="ARBA00023125"/>
    </source>
</evidence>
<organism evidence="3 4">
    <name type="scientific">Paenibacillus contaminans</name>
    <dbReference type="NCBI Taxonomy" id="450362"/>
    <lineage>
        <taxon>Bacteria</taxon>
        <taxon>Bacillati</taxon>
        <taxon>Bacillota</taxon>
        <taxon>Bacilli</taxon>
        <taxon>Bacillales</taxon>
        <taxon>Paenibacillaceae</taxon>
        <taxon>Paenibacillus</taxon>
    </lineage>
</organism>
<dbReference type="SMART" id="SM00422">
    <property type="entry name" value="HTH_MERR"/>
    <property type="match status" value="1"/>
</dbReference>
<dbReference type="RefSeq" id="WP_113036545.1">
    <property type="nucleotide sequence ID" value="NZ_QMFB01000049.1"/>
</dbReference>
<dbReference type="InterPro" id="IPR009061">
    <property type="entry name" value="DNA-bd_dom_put_sf"/>
</dbReference>
<dbReference type="GO" id="GO:0003677">
    <property type="term" value="F:DNA binding"/>
    <property type="evidence" value="ECO:0007669"/>
    <property type="project" value="UniProtKB-KW"/>
</dbReference>
<dbReference type="InterPro" id="IPR000551">
    <property type="entry name" value="MerR-type_HTH_dom"/>
</dbReference>
<dbReference type="EMBL" id="QMFB01000049">
    <property type="protein sequence ID" value="RAV09517.1"/>
    <property type="molecule type" value="Genomic_DNA"/>
</dbReference>
<keyword evidence="4" id="KW-1185">Reference proteome</keyword>
<dbReference type="Pfam" id="PF13411">
    <property type="entry name" value="MerR_1"/>
    <property type="match status" value="1"/>
</dbReference>
<dbReference type="Proteomes" id="UP000250369">
    <property type="component" value="Unassembled WGS sequence"/>
</dbReference>
<dbReference type="PROSITE" id="PS50937">
    <property type="entry name" value="HTH_MERR_2"/>
    <property type="match status" value="1"/>
</dbReference>
<dbReference type="PANTHER" id="PTHR30204">
    <property type="entry name" value="REDOX-CYCLING DRUG-SENSING TRANSCRIPTIONAL ACTIVATOR SOXR"/>
    <property type="match status" value="1"/>
</dbReference>
<proteinExistence type="predicted"/>
<dbReference type="InterPro" id="IPR047057">
    <property type="entry name" value="MerR_fam"/>
</dbReference>
<feature type="domain" description="HTH merR-type" evidence="2">
    <location>
        <begin position="3"/>
        <end position="72"/>
    </location>
</feature>
<evidence type="ECO:0000313" key="4">
    <source>
        <dbReference type="Proteomes" id="UP000250369"/>
    </source>
</evidence>
<comment type="caution">
    <text evidence="3">The sequence shown here is derived from an EMBL/GenBank/DDBJ whole genome shotgun (WGS) entry which is preliminary data.</text>
</comment>
<evidence type="ECO:0000259" key="2">
    <source>
        <dbReference type="PROSITE" id="PS50937"/>
    </source>
</evidence>
<dbReference type="AlphaFoldDB" id="A0A329LXY8"/>
<sequence length="143" mass="16722">MKMYRIGELAKLSRVSPRTIDYYTKLGLIGPEARSDKNYRFYSDETFARLKRIELLKKEKYTLEEIKEKLKHWDKINPDEGVADKLTSIQHHMHQLEKEVKELGPMIEQMKPKQAKHLYSMLTPQSAAVIEALLILLNKGPLL</sequence>
<dbReference type="GO" id="GO:0003700">
    <property type="term" value="F:DNA-binding transcription factor activity"/>
    <property type="evidence" value="ECO:0007669"/>
    <property type="project" value="InterPro"/>
</dbReference>
<name>A0A329LXY8_9BACL</name>
<dbReference type="OrthoDB" id="166060at2"/>
<evidence type="ECO:0000313" key="3">
    <source>
        <dbReference type="EMBL" id="RAV09517.1"/>
    </source>
</evidence>
<accession>A0A329LXY8</accession>
<keyword evidence="1" id="KW-0238">DNA-binding</keyword>
<gene>
    <name evidence="3" type="ORF">DQG23_39335</name>
</gene>
<dbReference type="SUPFAM" id="SSF46955">
    <property type="entry name" value="Putative DNA-binding domain"/>
    <property type="match status" value="1"/>
</dbReference>
<protein>
    <submittedName>
        <fullName evidence="3">MerR family transcriptional regulator</fullName>
    </submittedName>
</protein>
<reference evidence="3 4" key="1">
    <citation type="journal article" date="2009" name="Int. J. Syst. Evol. Microbiol.">
        <title>Paenibacillus contaminans sp. nov., isolated from a contaminated laboratory plate.</title>
        <authorList>
            <person name="Chou J.H."/>
            <person name="Lee J.H."/>
            <person name="Lin M.C."/>
            <person name="Chang P.S."/>
            <person name="Arun A.B."/>
            <person name="Young C.C."/>
            <person name="Chen W.M."/>
        </authorList>
    </citation>
    <scope>NUCLEOTIDE SEQUENCE [LARGE SCALE GENOMIC DNA]</scope>
    <source>
        <strain evidence="3 4">CKOBP-6</strain>
    </source>
</reference>
<dbReference type="Gene3D" id="1.10.1660.10">
    <property type="match status" value="1"/>
</dbReference>